<dbReference type="GO" id="GO:0009116">
    <property type="term" value="P:nucleoside metabolic process"/>
    <property type="evidence" value="ECO:0007669"/>
    <property type="project" value="InterPro"/>
</dbReference>
<proteinExistence type="predicted"/>
<dbReference type="PANTHER" id="PTHR46832">
    <property type="entry name" value="5'-METHYLTHIOADENOSINE/S-ADENOSYLHOMOCYSTEINE NUCLEOSIDASE"/>
    <property type="match status" value="1"/>
</dbReference>
<dbReference type="GO" id="GO:0019284">
    <property type="term" value="P:L-methionine salvage from S-adenosylmethionine"/>
    <property type="evidence" value="ECO:0007669"/>
    <property type="project" value="TreeGrafter"/>
</dbReference>
<dbReference type="SUPFAM" id="SSF53167">
    <property type="entry name" value="Purine and uridine phosphorylases"/>
    <property type="match status" value="1"/>
</dbReference>
<dbReference type="Pfam" id="PF01048">
    <property type="entry name" value="PNP_UDP_1"/>
    <property type="match status" value="1"/>
</dbReference>
<dbReference type="GO" id="GO:0005829">
    <property type="term" value="C:cytosol"/>
    <property type="evidence" value="ECO:0007669"/>
    <property type="project" value="TreeGrafter"/>
</dbReference>
<dbReference type="GO" id="GO:0008782">
    <property type="term" value="F:adenosylhomocysteine nucleosidase activity"/>
    <property type="evidence" value="ECO:0007669"/>
    <property type="project" value="TreeGrafter"/>
</dbReference>
<dbReference type="GO" id="GO:0008930">
    <property type="term" value="F:methylthioadenosine nucleosidase activity"/>
    <property type="evidence" value="ECO:0007669"/>
    <property type="project" value="TreeGrafter"/>
</dbReference>
<dbReference type="PANTHER" id="PTHR46832:SF2">
    <property type="entry name" value="FUTALOSINE HYDROLASE"/>
    <property type="match status" value="1"/>
</dbReference>
<accession>A0A806KCV0</accession>
<protein>
    <submittedName>
        <fullName evidence="2">Menaquinone via futalosine step 2</fullName>
    </submittedName>
</protein>
<sequence length="179" mass="19551">MNLLVFATEMEKNGVFPNGIPKGYDCLISGVGILATSISLSKVFQRKKYKNAIQIGIAGAYRSSGLKIGDVVEVESDCLIEFLPWEPNTFFATGTASLKKTKSATVLNCAKTEKTGNIRGKIAQIETMEGAAFFAVCKEYGVRATQIRAISNYAAKQKKSEWEIEGALMKLNSFFAPFL</sequence>
<organism evidence="2">
    <name type="scientific">uncultured bacterium contig00085</name>
    <dbReference type="NCBI Taxonomy" id="1181558"/>
    <lineage>
        <taxon>Bacteria</taxon>
        <taxon>environmental samples</taxon>
    </lineage>
</organism>
<dbReference type="AlphaFoldDB" id="A0A806KCV0"/>
<name>A0A806KCV0_9BACT</name>
<dbReference type="InterPro" id="IPR035994">
    <property type="entry name" value="Nucleoside_phosphorylase_sf"/>
</dbReference>
<reference evidence="2" key="1">
    <citation type="submission" date="2012-03" db="EMBL/GenBank/DDBJ databases">
        <title>Functional metagenomics reveals considerable lignocellulase gene clusters in the gut microbiome of a wood-feeding higher termite.</title>
        <authorList>
            <person name="Liu N."/>
        </authorList>
    </citation>
    <scope>NUCLEOTIDE SEQUENCE</scope>
</reference>
<feature type="domain" description="Nucleoside phosphorylase" evidence="1">
    <location>
        <begin position="127"/>
        <end position="164"/>
    </location>
</feature>
<evidence type="ECO:0000259" key="1">
    <source>
        <dbReference type="Pfam" id="PF01048"/>
    </source>
</evidence>
<dbReference type="Gene3D" id="3.40.50.1580">
    <property type="entry name" value="Nucleoside phosphorylase domain"/>
    <property type="match status" value="1"/>
</dbReference>
<dbReference type="EMBL" id="JQ844192">
    <property type="protein sequence ID" value="AGS52415.1"/>
    <property type="molecule type" value="Genomic_DNA"/>
</dbReference>
<dbReference type="InterPro" id="IPR000845">
    <property type="entry name" value="Nucleoside_phosphorylase_d"/>
</dbReference>
<evidence type="ECO:0000313" key="2">
    <source>
        <dbReference type="EMBL" id="AGS52415.1"/>
    </source>
</evidence>